<dbReference type="InterPro" id="IPR055100">
    <property type="entry name" value="GNAT_LYC1-like"/>
</dbReference>
<proteinExistence type="predicted"/>
<comment type="caution">
    <text evidence="3">The sequence shown here is derived from an EMBL/GenBank/DDBJ whole genome shotgun (WGS) entry which is preliminary data.</text>
</comment>
<dbReference type="PANTHER" id="PTHR34815">
    <property type="entry name" value="LYSINE ACETYLTRANSFERASE"/>
    <property type="match status" value="1"/>
</dbReference>
<dbReference type="Proteomes" id="UP000566819">
    <property type="component" value="Unassembled WGS sequence"/>
</dbReference>
<dbReference type="EMBL" id="JAAMPI010000378">
    <property type="protein sequence ID" value="KAF4632109.1"/>
    <property type="molecule type" value="Genomic_DNA"/>
</dbReference>
<keyword evidence="1" id="KW-0175">Coiled coil</keyword>
<evidence type="ECO:0000259" key="2">
    <source>
        <dbReference type="Pfam" id="PF22998"/>
    </source>
</evidence>
<organism evidence="3 4">
    <name type="scientific">Cudoniella acicularis</name>
    <dbReference type="NCBI Taxonomy" id="354080"/>
    <lineage>
        <taxon>Eukaryota</taxon>
        <taxon>Fungi</taxon>
        <taxon>Dikarya</taxon>
        <taxon>Ascomycota</taxon>
        <taxon>Pezizomycotina</taxon>
        <taxon>Leotiomycetes</taxon>
        <taxon>Helotiales</taxon>
        <taxon>Tricladiaceae</taxon>
        <taxon>Cudoniella</taxon>
    </lineage>
</organism>
<sequence length="439" mass="49159">MAELPSASSPNLILDHPTSHERSQTWTLNAKSWGGALSLPDYLEREEYLMNIPATRDGGVTRKFKLIFSAQHPVVLPRKSSSRLKTFLPLHYPAKPRQGTKKLTLFTTDWILTDSSLPADSRPLLSSCESLRRRALLAHPSDTIEESITHGIGSVFCPPAYRGRGYASRMLTLVGSALKSWQKEVGTCHFSILYSDIGKKYYTGLGWDVFPSSHVYLPPAAFASPAAATNRNGTNGTHRSAAKELYDGDLEELCKLDEEYVKALTLKTAKKTNKPAVALLPDHQTMQWHHLREAFVCSKLFPSRAPPAIRGAISSGEVGSRVWIIFTRVFYGPIGKVESGNTLYILRLVVEDESDTEENAKKLKGVLSIAQREAKEWRSNGVSVWNVNEDIKKLLRRADVQHDEIDREEDSICQLRWYGEGEGGVENLEWVVCEKFGWC</sequence>
<name>A0A8H4RNQ2_9HELO</name>
<protein>
    <recommendedName>
        <fullName evidence="2">LYC1 C-terminal domain-containing protein</fullName>
    </recommendedName>
</protein>
<dbReference type="InterPro" id="IPR016181">
    <property type="entry name" value="Acyl_CoA_acyltransferase"/>
</dbReference>
<dbReference type="OrthoDB" id="2020070at2759"/>
<keyword evidence="4" id="KW-1185">Reference proteome</keyword>
<dbReference type="PANTHER" id="PTHR34815:SF4">
    <property type="entry name" value="N-ACETYLTRANSFERASE DOMAIN-CONTAINING PROTEIN"/>
    <property type="match status" value="1"/>
</dbReference>
<evidence type="ECO:0000313" key="3">
    <source>
        <dbReference type="EMBL" id="KAF4632109.1"/>
    </source>
</evidence>
<evidence type="ECO:0000256" key="1">
    <source>
        <dbReference type="SAM" id="Coils"/>
    </source>
</evidence>
<dbReference type="SUPFAM" id="SSF55729">
    <property type="entry name" value="Acyl-CoA N-acyltransferases (Nat)"/>
    <property type="match status" value="1"/>
</dbReference>
<reference evidence="3 4" key="1">
    <citation type="submission" date="2020-03" db="EMBL/GenBank/DDBJ databases">
        <title>Draft Genome Sequence of Cudoniella acicularis.</title>
        <authorList>
            <person name="Buettner E."/>
            <person name="Kellner H."/>
        </authorList>
    </citation>
    <scope>NUCLEOTIDE SEQUENCE [LARGE SCALE GENOMIC DNA]</scope>
    <source>
        <strain evidence="3 4">DSM 108380</strain>
    </source>
</reference>
<dbReference type="Gene3D" id="3.40.630.30">
    <property type="match status" value="1"/>
</dbReference>
<accession>A0A8H4RNQ2</accession>
<feature type="coiled-coil region" evidence="1">
    <location>
        <begin position="360"/>
        <end position="411"/>
    </location>
</feature>
<dbReference type="AlphaFoldDB" id="A0A8H4RNQ2"/>
<feature type="domain" description="LYC1 C-terminal" evidence="2">
    <location>
        <begin position="236"/>
        <end position="439"/>
    </location>
</feature>
<dbReference type="Pfam" id="PF22998">
    <property type="entry name" value="GNAT_LYC1-like"/>
    <property type="match status" value="1"/>
</dbReference>
<gene>
    <name evidence="3" type="ORF">G7Y89_g6020</name>
</gene>
<evidence type="ECO:0000313" key="4">
    <source>
        <dbReference type="Proteomes" id="UP000566819"/>
    </source>
</evidence>
<dbReference type="InterPro" id="IPR053013">
    <property type="entry name" value="LAT"/>
</dbReference>